<feature type="active site" description="Proton acceptor" evidence="3">
    <location>
        <position position="73"/>
    </location>
</feature>
<dbReference type="Gene3D" id="3.90.950.10">
    <property type="match status" value="1"/>
</dbReference>
<dbReference type="HAMAP" id="MF_00528">
    <property type="entry name" value="Maf"/>
    <property type="match status" value="1"/>
</dbReference>
<comment type="caution">
    <text evidence="3">Lacks conserved residue(s) required for the propagation of feature annotation.</text>
</comment>
<feature type="site" description="Important for substrate specificity" evidence="3">
    <location>
        <position position="158"/>
    </location>
</feature>
<dbReference type="SUPFAM" id="SSF52972">
    <property type="entry name" value="ITPase-like"/>
    <property type="match status" value="1"/>
</dbReference>
<evidence type="ECO:0000313" key="4">
    <source>
        <dbReference type="EMBL" id="EHO16484.1"/>
    </source>
</evidence>
<dbReference type="Pfam" id="PF02545">
    <property type="entry name" value="Maf"/>
    <property type="match status" value="1"/>
</dbReference>
<keyword evidence="2 3" id="KW-0378">Hydrolase</keyword>
<dbReference type="PIRSF" id="PIRSF006305">
    <property type="entry name" value="Maf"/>
    <property type="match status" value="1"/>
</dbReference>
<keyword evidence="3" id="KW-0963">Cytoplasm</keyword>
<comment type="catalytic activity">
    <reaction evidence="3">
        <text>UTP + H2O = UMP + diphosphate + H(+)</text>
        <dbReference type="Rhea" id="RHEA:29395"/>
        <dbReference type="ChEBI" id="CHEBI:15377"/>
        <dbReference type="ChEBI" id="CHEBI:15378"/>
        <dbReference type="ChEBI" id="CHEBI:33019"/>
        <dbReference type="ChEBI" id="CHEBI:46398"/>
        <dbReference type="ChEBI" id="CHEBI:57865"/>
        <dbReference type="EC" id="3.6.1.9"/>
    </reaction>
</comment>
<dbReference type="GO" id="GO:0047429">
    <property type="term" value="F:nucleoside triphosphate diphosphatase activity"/>
    <property type="evidence" value="ECO:0007669"/>
    <property type="project" value="UniProtKB-EC"/>
</dbReference>
<proteinExistence type="inferred from homology"/>
<dbReference type="GeneID" id="86940944"/>
<evidence type="ECO:0000256" key="2">
    <source>
        <dbReference type="ARBA" id="ARBA00022801"/>
    </source>
</evidence>
<comment type="similarity">
    <text evidence="3">Belongs to the Maf family. YhdE subfamily.</text>
</comment>
<keyword evidence="3" id="KW-0546">Nucleotide metabolism</keyword>
<dbReference type="InterPro" id="IPR029001">
    <property type="entry name" value="ITPase-like_fam"/>
</dbReference>
<dbReference type="GO" id="GO:0009117">
    <property type="term" value="P:nucleotide metabolic process"/>
    <property type="evidence" value="ECO:0007669"/>
    <property type="project" value="UniProtKB-KW"/>
</dbReference>
<dbReference type="AlphaFoldDB" id="A0AA37DG30"/>
<protein>
    <recommendedName>
        <fullName evidence="3">dTTP/UTP pyrophosphatase</fullName>
        <shortName evidence="3">dTTPase/UTPase</shortName>
        <ecNumber evidence="3">3.6.1.9</ecNumber>
    </recommendedName>
    <alternativeName>
        <fullName evidence="3">Nucleoside triphosphate pyrophosphatase</fullName>
    </alternativeName>
    <alternativeName>
        <fullName evidence="3">Nucleotide pyrophosphatase</fullName>
        <shortName evidence="3">Nucleotide PPase</shortName>
    </alternativeName>
</protein>
<dbReference type="NCBIfam" id="TIGR00172">
    <property type="entry name" value="maf"/>
    <property type="match status" value="1"/>
</dbReference>
<gene>
    <name evidence="4" type="ORF">HMPREF9623_01183</name>
</gene>
<dbReference type="Proteomes" id="UP000018466">
    <property type="component" value="Unassembled WGS sequence"/>
</dbReference>
<comment type="cofactor">
    <cofactor evidence="1 3">
        <name>a divalent metal cation</name>
        <dbReference type="ChEBI" id="CHEBI:60240"/>
    </cofactor>
</comment>
<dbReference type="CDD" id="cd00555">
    <property type="entry name" value="Maf"/>
    <property type="match status" value="1"/>
</dbReference>
<feature type="site" description="Important for substrate specificity" evidence="3">
    <location>
        <position position="16"/>
    </location>
</feature>
<dbReference type="PANTHER" id="PTHR43213">
    <property type="entry name" value="BIFUNCTIONAL DTTP/UTP PYROPHOSPHATASE/METHYLTRANSFERASE PROTEIN-RELATED"/>
    <property type="match status" value="1"/>
</dbReference>
<evidence type="ECO:0000256" key="1">
    <source>
        <dbReference type="ARBA" id="ARBA00001968"/>
    </source>
</evidence>
<organism evidence="4 5">
    <name type="scientific">Stomatobaculum longum</name>
    <dbReference type="NCBI Taxonomy" id="796942"/>
    <lineage>
        <taxon>Bacteria</taxon>
        <taxon>Bacillati</taxon>
        <taxon>Bacillota</taxon>
        <taxon>Clostridia</taxon>
        <taxon>Lachnospirales</taxon>
        <taxon>Lachnospiraceae</taxon>
        <taxon>Stomatobaculum</taxon>
    </lineage>
</organism>
<dbReference type="InterPro" id="IPR003697">
    <property type="entry name" value="Maf-like"/>
</dbReference>
<name>A0AA37DG30_9FIRM</name>
<comment type="caution">
    <text evidence="4">The sequence shown here is derived from an EMBL/GenBank/DDBJ whole genome shotgun (WGS) entry which is preliminary data.</text>
</comment>
<comment type="function">
    <text evidence="3">Nucleoside triphosphate pyrophosphatase that hydrolyzes dTTP and UTP. May have a dual role in cell division arrest and in preventing the incorporation of modified nucleotides into cellular nucleic acids.</text>
</comment>
<dbReference type="EC" id="3.6.1.9" evidence="3"/>
<keyword evidence="5" id="KW-1185">Reference proteome</keyword>
<evidence type="ECO:0000256" key="3">
    <source>
        <dbReference type="HAMAP-Rule" id="MF_00528"/>
    </source>
</evidence>
<feature type="site" description="Important for substrate specificity" evidence="3">
    <location>
        <position position="74"/>
    </location>
</feature>
<dbReference type="PANTHER" id="PTHR43213:SF5">
    <property type="entry name" value="BIFUNCTIONAL DTTP_UTP PYROPHOSPHATASE_METHYLTRANSFERASE PROTEIN-RELATED"/>
    <property type="match status" value="1"/>
</dbReference>
<dbReference type="EMBL" id="AGEL01000007">
    <property type="protein sequence ID" value="EHO16484.1"/>
    <property type="molecule type" value="Genomic_DNA"/>
</dbReference>
<comment type="subcellular location">
    <subcellularLocation>
        <location evidence="3">Cytoplasm</location>
    </subcellularLocation>
</comment>
<reference evidence="4 5" key="1">
    <citation type="submission" date="2011-10" db="EMBL/GenBank/DDBJ databases">
        <title>The Genome Sequence of Lachnospiraceae bacterium ACC2.</title>
        <authorList>
            <consortium name="The Broad Institute Genome Sequencing Platform"/>
            <person name="Earl A."/>
            <person name="Ward D."/>
            <person name="Feldgarden M."/>
            <person name="Gevers D."/>
            <person name="Sizova M."/>
            <person name="Hazen A."/>
            <person name="Epstein S."/>
            <person name="Young S.K."/>
            <person name="Zeng Q."/>
            <person name="Gargeya S."/>
            <person name="Fitzgerald M."/>
            <person name="Haas B."/>
            <person name="Abouelleil A."/>
            <person name="Alvarado L."/>
            <person name="Arachchi H.M."/>
            <person name="Berlin A."/>
            <person name="Brown A."/>
            <person name="Chapman S.B."/>
            <person name="Chen Z."/>
            <person name="Dunbar C."/>
            <person name="Freedman E."/>
            <person name="Gearin G."/>
            <person name="Goldberg J."/>
            <person name="Griggs A."/>
            <person name="Gujja S."/>
            <person name="Heiman D."/>
            <person name="Howarth C."/>
            <person name="Larson L."/>
            <person name="Lui A."/>
            <person name="MacDonald P.J.P."/>
            <person name="Montmayeur A."/>
            <person name="Murphy C."/>
            <person name="Neiman D."/>
            <person name="Pearson M."/>
            <person name="Priest M."/>
            <person name="Roberts A."/>
            <person name="Saif S."/>
            <person name="Shea T."/>
            <person name="Shenoy N."/>
            <person name="Sisk P."/>
            <person name="Stolte C."/>
            <person name="Sykes S."/>
            <person name="Wortman J."/>
            <person name="Nusbaum C."/>
            <person name="Birren B."/>
        </authorList>
    </citation>
    <scope>NUCLEOTIDE SEQUENCE [LARGE SCALE GENOMIC DNA]</scope>
    <source>
        <strain evidence="4 5">ACC2</strain>
    </source>
</reference>
<evidence type="ECO:0000313" key="5">
    <source>
        <dbReference type="Proteomes" id="UP000018466"/>
    </source>
</evidence>
<sequence>MRLGERRIVLASASPRRLDLLRQLGLCPGVQPSEVDESSSERDPARFVQELARRKAGCVAATEAAGTLVIGADTVVVRDGAILGKPKDRAAAAEMLRSLQGRAHEVYTGVALLLAGETKERVFAAETQVFVAPMTEDEIQAYVDSGEPLDKAGAYGIQGRFACYIEKIEGEYSNVVGLPLGALRKAWKALEEQNEANSES</sequence>
<accession>A0AA37DG30</accession>
<dbReference type="RefSeq" id="WP_009533016.1">
    <property type="nucleotide sequence ID" value="NZ_CAUOLT010000003.1"/>
</dbReference>
<comment type="catalytic activity">
    <reaction evidence="3">
        <text>dTTP + H2O = dTMP + diphosphate + H(+)</text>
        <dbReference type="Rhea" id="RHEA:28534"/>
        <dbReference type="ChEBI" id="CHEBI:15377"/>
        <dbReference type="ChEBI" id="CHEBI:15378"/>
        <dbReference type="ChEBI" id="CHEBI:33019"/>
        <dbReference type="ChEBI" id="CHEBI:37568"/>
        <dbReference type="ChEBI" id="CHEBI:63528"/>
        <dbReference type="EC" id="3.6.1.9"/>
    </reaction>
</comment>
<dbReference type="GO" id="GO:0005737">
    <property type="term" value="C:cytoplasm"/>
    <property type="evidence" value="ECO:0007669"/>
    <property type="project" value="UniProtKB-SubCell"/>
</dbReference>